<gene>
    <name evidence="8" type="ORF">CLAC_04085</name>
</gene>
<evidence type="ECO:0000313" key="9">
    <source>
        <dbReference type="Proteomes" id="UP000058446"/>
    </source>
</evidence>
<keyword evidence="5" id="KW-1133">Transmembrane helix</keyword>
<evidence type="ECO:0000256" key="1">
    <source>
        <dbReference type="ARBA" id="ARBA00004651"/>
    </source>
</evidence>
<evidence type="ECO:0000256" key="4">
    <source>
        <dbReference type="ARBA" id="ARBA00022692"/>
    </source>
</evidence>
<keyword evidence="6" id="KW-0472">Membrane</keyword>
<name>A0A0K2GZW4_9CORY</name>
<evidence type="ECO:0000256" key="3">
    <source>
        <dbReference type="ARBA" id="ARBA00022679"/>
    </source>
</evidence>
<comment type="similarity">
    <text evidence="7">Belongs to the glycosyltransferase 87 family.</text>
</comment>
<keyword evidence="4" id="KW-0812">Transmembrane</keyword>
<dbReference type="GO" id="GO:0016758">
    <property type="term" value="F:hexosyltransferase activity"/>
    <property type="evidence" value="ECO:0007669"/>
    <property type="project" value="InterPro"/>
</dbReference>
<evidence type="ECO:0000256" key="2">
    <source>
        <dbReference type="ARBA" id="ARBA00022475"/>
    </source>
</evidence>
<keyword evidence="9" id="KW-1185">Reference proteome</keyword>
<dbReference type="InterPro" id="IPR018584">
    <property type="entry name" value="GT87"/>
</dbReference>
<keyword evidence="2" id="KW-1003">Cell membrane</keyword>
<comment type="subcellular location">
    <subcellularLocation>
        <location evidence="1">Cell membrane</location>
        <topology evidence="1">Multi-pass membrane protein</topology>
    </subcellularLocation>
</comment>
<evidence type="ECO:0000313" key="8">
    <source>
        <dbReference type="EMBL" id="ALA67021.1"/>
    </source>
</evidence>
<evidence type="ECO:0000256" key="7">
    <source>
        <dbReference type="ARBA" id="ARBA00024033"/>
    </source>
</evidence>
<keyword evidence="3" id="KW-0808">Transferase</keyword>
<dbReference type="AlphaFoldDB" id="A0A0K2GZW4"/>
<accession>A0A0K2GZW4</accession>
<dbReference type="Pfam" id="PF09594">
    <property type="entry name" value="GT87"/>
    <property type="match status" value="1"/>
</dbReference>
<dbReference type="PATRIC" id="fig|1408189.4.peg.816"/>
<organism evidence="8 9">
    <name type="scientific">Corynebacterium lactis RW2-5</name>
    <dbReference type="NCBI Taxonomy" id="1408189"/>
    <lineage>
        <taxon>Bacteria</taxon>
        <taxon>Bacillati</taxon>
        <taxon>Actinomycetota</taxon>
        <taxon>Actinomycetes</taxon>
        <taxon>Mycobacteriales</taxon>
        <taxon>Corynebacteriaceae</taxon>
        <taxon>Corynebacterium</taxon>
    </lineage>
</organism>
<dbReference type="KEGG" id="clw:CLAC_04085"/>
<proteinExistence type="inferred from homology"/>
<evidence type="ECO:0000256" key="6">
    <source>
        <dbReference type="ARBA" id="ARBA00023136"/>
    </source>
</evidence>
<sequence>MQPDDWASLWIGGMLVEGGQGAHLYDHHPEDFSAMSGQPWLDAAAQVPSPFPHPFVQNPLVAYAIALLTKVMSFEASVTWLLFLSGFCLVVLVASAYNLWFRSTMPWGIAAVAVAAVSTLPTTINSLWLGQTTPLIVAGVAYGIAASRSRPWLAGILLGIVAMVKLTPIALIVVMAFFASRRLTAYWGAGTAVLLGASTWLFVDSHIVSTWLERISEIGSAVLVGPVNQSLASIIASESVGATYLVTVAENYPASAKLLPAILALVMTLIAVAVAWWNRKFRFEILIVSAWGIAIAFSSIVWTHYMLSLVLFATGFIAMSGSRLTRQWPYLGVAGLVVLLSFPVTNPIAATPMTAGFAYSGITAMIGAGVFLVAVGALHAAATNHVNRAEPMVLFDAVSRVVKRGRMRAPDGEQVTKA</sequence>
<dbReference type="GO" id="GO:0005886">
    <property type="term" value="C:plasma membrane"/>
    <property type="evidence" value="ECO:0007669"/>
    <property type="project" value="UniProtKB-SubCell"/>
</dbReference>
<dbReference type="EMBL" id="CP006841">
    <property type="protein sequence ID" value="ALA67021.1"/>
    <property type="molecule type" value="Genomic_DNA"/>
</dbReference>
<protein>
    <recommendedName>
        <fullName evidence="10">DUF2029 domain-containing protein</fullName>
    </recommendedName>
</protein>
<evidence type="ECO:0000256" key="5">
    <source>
        <dbReference type="ARBA" id="ARBA00022989"/>
    </source>
</evidence>
<evidence type="ECO:0008006" key="10">
    <source>
        <dbReference type="Google" id="ProtNLM"/>
    </source>
</evidence>
<reference evidence="8 9" key="1">
    <citation type="submission" date="2013-10" db="EMBL/GenBank/DDBJ databases">
        <title>Complete genome sequence of Corynebacterium lactis DSM 45799(T), isolated from raw cow milk.</title>
        <authorList>
            <person name="Ruckert C."/>
            <person name="Albersmeier A."/>
            <person name="Lipski A."/>
            <person name="Kalinowski J."/>
        </authorList>
    </citation>
    <scope>NUCLEOTIDE SEQUENCE [LARGE SCALE GENOMIC DNA]</scope>
    <source>
        <strain evidence="8 9">RW2-5</strain>
    </source>
</reference>
<dbReference type="Proteomes" id="UP000058446">
    <property type="component" value="Chromosome"/>
</dbReference>